<dbReference type="Proteomes" id="UP000326437">
    <property type="component" value="Unassembled WGS sequence"/>
</dbReference>
<proteinExistence type="predicted"/>
<dbReference type="AlphaFoldDB" id="A0A5E6ZT19"/>
<dbReference type="AntiFam" id="ANF00201">
    <property type="entry name" value="Shadow ORF (opposite gacS)"/>
</dbReference>
<sequence>MGRRGEDGQGVLQQVAQIERNAVEHQLAGFDFRKIENLVDDAQQVVGRFFDGVQVVELARGQLAFLQQVGKTEDTVERGADFVAHVGQKLGLYTAGLQGFLAGQIEFKVLDFDGFEILAYVFGGLVDAVLQFFLGIVQGFGHAVDARGQFVKFVAAQWRQAGFQMPVLELGHGLFDLPQRCVDGAAHAQGQQGGQHQPGDDQQQAGKQVAIAAQQHAVMG</sequence>
<gene>
    <name evidence="2" type="ORF">PS685_04956</name>
    <name evidence="3" type="ORF">PS685_04959</name>
</gene>
<reference evidence="2 4" key="1">
    <citation type="submission" date="2019-09" db="EMBL/GenBank/DDBJ databases">
        <authorList>
            <person name="Chandra G."/>
            <person name="Truman W A."/>
        </authorList>
    </citation>
    <scope>NUCLEOTIDE SEQUENCE [LARGE SCALE GENOMIC DNA]</scope>
    <source>
        <strain evidence="2">PS685</strain>
    </source>
</reference>
<evidence type="ECO:0000313" key="3">
    <source>
        <dbReference type="EMBL" id="VVN69711.1"/>
    </source>
</evidence>
<evidence type="ECO:0000313" key="2">
    <source>
        <dbReference type="EMBL" id="VVN69660.1"/>
    </source>
</evidence>
<accession>A0A5E6ZT19</accession>
<feature type="region of interest" description="Disordered" evidence="1">
    <location>
        <begin position="186"/>
        <end position="206"/>
    </location>
</feature>
<dbReference type="EMBL" id="CABVHO010000153">
    <property type="protein sequence ID" value="VVN69660.1"/>
    <property type="molecule type" value="Genomic_DNA"/>
</dbReference>
<evidence type="ECO:0000256" key="1">
    <source>
        <dbReference type="SAM" id="MobiDB-lite"/>
    </source>
</evidence>
<dbReference type="EMBL" id="CABVHO010000154">
    <property type="protein sequence ID" value="VVN69711.1"/>
    <property type="molecule type" value="Genomic_DNA"/>
</dbReference>
<protein>
    <submittedName>
        <fullName evidence="2">Uncharacterized protein</fullName>
    </submittedName>
</protein>
<evidence type="ECO:0000313" key="4">
    <source>
        <dbReference type="Proteomes" id="UP000326437"/>
    </source>
</evidence>
<organism evidence="2 4">
    <name type="scientific">Pseudomonas fluorescens</name>
    <dbReference type="NCBI Taxonomy" id="294"/>
    <lineage>
        <taxon>Bacteria</taxon>
        <taxon>Pseudomonadati</taxon>
        <taxon>Pseudomonadota</taxon>
        <taxon>Gammaproteobacteria</taxon>
        <taxon>Pseudomonadales</taxon>
        <taxon>Pseudomonadaceae</taxon>
        <taxon>Pseudomonas</taxon>
    </lineage>
</organism>
<name>A0A5E6ZT19_PSEFL</name>